<protein>
    <submittedName>
        <fullName evidence="6">Ferredoxin family protein</fullName>
    </submittedName>
</protein>
<keyword evidence="3" id="KW-0408">Iron</keyword>
<dbReference type="InterPro" id="IPR017896">
    <property type="entry name" value="4Fe4S_Fe-S-bd"/>
</dbReference>
<dbReference type="GO" id="GO:0046872">
    <property type="term" value="F:metal ion binding"/>
    <property type="evidence" value="ECO:0007669"/>
    <property type="project" value="UniProtKB-KW"/>
</dbReference>
<feature type="domain" description="4Fe-4S ferredoxin-type" evidence="5">
    <location>
        <begin position="4"/>
        <end position="33"/>
    </location>
</feature>
<evidence type="ECO:0000256" key="2">
    <source>
        <dbReference type="ARBA" id="ARBA00022723"/>
    </source>
</evidence>
<dbReference type="SUPFAM" id="SSF54862">
    <property type="entry name" value="4Fe-4S ferredoxins"/>
    <property type="match status" value="1"/>
</dbReference>
<dbReference type="PANTHER" id="PTHR43687">
    <property type="entry name" value="ADENYLYLSULFATE REDUCTASE, BETA SUBUNIT"/>
    <property type="match status" value="1"/>
</dbReference>
<sequence length="76" mass="8429">MAGYKVYVDTSKCIGCAQCYVACPNKVFAIINKKAVPVNQDACVGCRACIVKCSTNAITITPRDVYAFYTRFYKRT</sequence>
<dbReference type="PROSITE" id="PS00198">
    <property type="entry name" value="4FE4S_FER_1"/>
    <property type="match status" value="1"/>
</dbReference>
<dbReference type="AlphaFoldDB" id="A0ABD4Z4Z6"/>
<dbReference type="InterPro" id="IPR017900">
    <property type="entry name" value="4Fe4S_Fe_S_CS"/>
</dbReference>
<evidence type="ECO:0000313" key="6">
    <source>
        <dbReference type="EMBL" id="MDK6028381.1"/>
    </source>
</evidence>
<evidence type="ECO:0000256" key="4">
    <source>
        <dbReference type="ARBA" id="ARBA00023014"/>
    </source>
</evidence>
<dbReference type="Proteomes" id="UP001529235">
    <property type="component" value="Unassembled WGS sequence"/>
</dbReference>
<keyword evidence="2" id="KW-0479">Metal-binding</keyword>
<proteinExistence type="predicted"/>
<dbReference type="EMBL" id="JASNVW010000001">
    <property type="protein sequence ID" value="MDK6028381.1"/>
    <property type="molecule type" value="Genomic_DNA"/>
</dbReference>
<dbReference type="GO" id="GO:0016491">
    <property type="term" value="F:oxidoreductase activity"/>
    <property type="evidence" value="ECO:0007669"/>
    <property type="project" value="UniProtKB-ARBA"/>
</dbReference>
<reference evidence="6 7" key="1">
    <citation type="submission" date="2023-05" db="EMBL/GenBank/DDBJ databases">
        <title>A new hyperthermophilic archaea 'Ignisphaera cupida' sp. nov. and description of the family 'Ignisphaeraceae' fam. nov.</title>
        <authorList>
            <person name="Podosokorskaya O.A."/>
            <person name="Elcheninov A.G."/>
            <person name="Klukina A."/>
            <person name="Merkel A.Y."/>
        </authorList>
    </citation>
    <scope>NUCLEOTIDE SEQUENCE [LARGE SCALE GENOMIC DNA]</scope>
    <source>
        <strain evidence="6 7">4213-co</strain>
    </source>
</reference>
<comment type="caution">
    <text evidence="6">The sequence shown here is derived from an EMBL/GenBank/DDBJ whole genome shotgun (WGS) entry which is preliminary data.</text>
</comment>
<dbReference type="PROSITE" id="PS51379">
    <property type="entry name" value="4FE4S_FER_2"/>
    <property type="match status" value="2"/>
</dbReference>
<evidence type="ECO:0000256" key="1">
    <source>
        <dbReference type="ARBA" id="ARBA00022485"/>
    </source>
</evidence>
<feature type="domain" description="4Fe-4S ferredoxin-type" evidence="5">
    <location>
        <begin position="34"/>
        <end position="63"/>
    </location>
</feature>
<dbReference type="RefSeq" id="WP_285273346.1">
    <property type="nucleotide sequence ID" value="NZ_JASNVW010000001.1"/>
</dbReference>
<dbReference type="InterPro" id="IPR050572">
    <property type="entry name" value="Fe-S_Ferredoxin"/>
</dbReference>
<evidence type="ECO:0000256" key="3">
    <source>
        <dbReference type="ARBA" id="ARBA00023004"/>
    </source>
</evidence>
<organism evidence="6 7">
    <name type="scientific">Ignisphaera cupida</name>
    <dbReference type="NCBI Taxonomy" id="3050454"/>
    <lineage>
        <taxon>Archaea</taxon>
        <taxon>Thermoproteota</taxon>
        <taxon>Thermoprotei</taxon>
        <taxon>Desulfurococcales</taxon>
        <taxon>Desulfurococcaceae</taxon>
        <taxon>Ignisphaera</taxon>
    </lineage>
</organism>
<accession>A0ABD4Z4Z6</accession>
<keyword evidence="7" id="KW-1185">Reference proteome</keyword>
<evidence type="ECO:0000313" key="7">
    <source>
        <dbReference type="Proteomes" id="UP001529235"/>
    </source>
</evidence>
<dbReference type="Gene3D" id="3.30.70.20">
    <property type="match status" value="2"/>
</dbReference>
<dbReference type="GO" id="GO:0051539">
    <property type="term" value="F:4 iron, 4 sulfur cluster binding"/>
    <property type="evidence" value="ECO:0007669"/>
    <property type="project" value="UniProtKB-KW"/>
</dbReference>
<keyword evidence="4" id="KW-0411">Iron-sulfur</keyword>
<dbReference type="Pfam" id="PF14697">
    <property type="entry name" value="Fer4_21"/>
    <property type="match status" value="1"/>
</dbReference>
<name>A0ABD4Z4Z6_9CREN</name>
<dbReference type="PANTHER" id="PTHR43687:SF1">
    <property type="entry name" value="FERREDOXIN III"/>
    <property type="match status" value="1"/>
</dbReference>
<keyword evidence="1" id="KW-0004">4Fe-4S</keyword>
<gene>
    <name evidence="6" type="ORF">QPL79_03265</name>
</gene>
<evidence type="ECO:0000259" key="5">
    <source>
        <dbReference type="PROSITE" id="PS51379"/>
    </source>
</evidence>